<feature type="domain" description="Rv2525c-like glycoside hydrolase-like" evidence="2">
    <location>
        <begin position="52"/>
        <end position="268"/>
    </location>
</feature>
<keyword evidence="4" id="KW-1185">Reference proteome</keyword>
<dbReference type="InterPro" id="IPR015020">
    <property type="entry name" value="Rv2525c-like_Glyco_Hydro-like"/>
</dbReference>
<dbReference type="Pfam" id="PF08924">
    <property type="entry name" value="Rv2525c_GlyHyd-like"/>
    <property type="match status" value="1"/>
</dbReference>
<organism evidence="3 4">
    <name type="scientific">Streptacidiphilus monticola</name>
    <dbReference type="NCBI Taxonomy" id="2161674"/>
    <lineage>
        <taxon>Bacteria</taxon>
        <taxon>Bacillati</taxon>
        <taxon>Actinomycetota</taxon>
        <taxon>Actinomycetes</taxon>
        <taxon>Kitasatosporales</taxon>
        <taxon>Streptomycetaceae</taxon>
        <taxon>Streptacidiphilus</taxon>
    </lineage>
</organism>
<evidence type="ECO:0000256" key="1">
    <source>
        <dbReference type="SAM" id="SignalP"/>
    </source>
</evidence>
<dbReference type="RefSeq" id="WP_380587517.1">
    <property type="nucleotide sequence ID" value="NZ_JBHSQJ010000117.1"/>
</dbReference>
<dbReference type="Proteomes" id="UP001596174">
    <property type="component" value="Unassembled WGS sequence"/>
</dbReference>
<feature type="chain" id="PRO_5047422000" evidence="1">
    <location>
        <begin position="25"/>
        <end position="276"/>
    </location>
</feature>
<dbReference type="InterPro" id="IPR017853">
    <property type="entry name" value="GH"/>
</dbReference>
<dbReference type="EMBL" id="JBHSQJ010000117">
    <property type="protein sequence ID" value="MFC5910405.1"/>
    <property type="molecule type" value="Genomic_DNA"/>
</dbReference>
<sequence>MRTAAAAALAAVLLTVTSALPGAAAEASAAMPQTFDGQAFDTCSAPDLTLLQAWRTTSPYRAVGIYIGGSNRACAQPQLNHAWTRAANAQGWKLLPLYVGSQAPCVRNPRITPDRRIDPKRVLTQAQQQGRDAVNAARALGIGPGSPIYLDMESYPRGSGACTLAVLRFTAAWTQALHAAGYLSGFYSSADSGIADLAAAALEPASRRSAGSYPDAVWYARWDARNDTSGYHALPSGGWAGHRRVHQYRGGITERYGGRAANIDRNAVDAPVALVR</sequence>
<evidence type="ECO:0000259" key="2">
    <source>
        <dbReference type="Pfam" id="PF08924"/>
    </source>
</evidence>
<proteinExistence type="predicted"/>
<feature type="signal peptide" evidence="1">
    <location>
        <begin position="1"/>
        <end position="24"/>
    </location>
</feature>
<dbReference type="GO" id="GO:0016787">
    <property type="term" value="F:hydrolase activity"/>
    <property type="evidence" value="ECO:0007669"/>
    <property type="project" value="UniProtKB-KW"/>
</dbReference>
<gene>
    <name evidence="3" type="ORF">ACFP3V_24685</name>
</gene>
<keyword evidence="1" id="KW-0732">Signal</keyword>
<dbReference type="SUPFAM" id="SSF51445">
    <property type="entry name" value="(Trans)glycosidases"/>
    <property type="match status" value="1"/>
</dbReference>
<dbReference type="Gene3D" id="3.20.20.80">
    <property type="entry name" value="Glycosidases"/>
    <property type="match status" value="1"/>
</dbReference>
<evidence type="ECO:0000313" key="3">
    <source>
        <dbReference type="EMBL" id="MFC5910405.1"/>
    </source>
</evidence>
<keyword evidence="3" id="KW-0378">Hydrolase</keyword>
<comment type="caution">
    <text evidence="3">The sequence shown here is derived from an EMBL/GenBank/DDBJ whole genome shotgun (WGS) entry which is preliminary data.</text>
</comment>
<reference evidence="4" key="1">
    <citation type="journal article" date="2019" name="Int. J. Syst. Evol. Microbiol.">
        <title>The Global Catalogue of Microorganisms (GCM) 10K type strain sequencing project: providing services to taxonomists for standard genome sequencing and annotation.</title>
        <authorList>
            <consortium name="The Broad Institute Genomics Platform"/>
            <consortium name="The Broad Institute Genome Sequencing Center for Infectious Disease"/>
            <person name="Wu L."/>
            <person name="Ma J."/>
        </authorList>
    </citation>
    <scope>NUCLEOTIDE SEQUENCE [LARGE SCALE GENOMIC DNA]</scope>
    <source>
        <strain evidence="4">JCM 4816</strain>
    </source>
</reference>
<protein>
    <submittedName>
        <fullName evidence="3">Glycoside hydrolase domain-containing protein</fullName>
    </submittedName>
</protein>
<evidence type="ECO:0000313" key="4">
    <source>
        <dbReference type="Proteomes" id="UP001596174"/>
    </source>
</evidence>
<accession>A0ABW1G8Y2</accession>
<name>A0ABW1G8Y2_9ACTN</name>